<name>A0A1Y1S9H5_9MICR</name>
<evidence type="ECO:0000256" key="1">
    <source>
        <dbReference type="ARBA" id="ARBA00007500"/>
    </source>
</evidence>
<evidence type="ECO:0000313" key="9">
    <source>
        <dbReference type="Proteomes" id="UP000192639"/>
    </source>
</evidence>
<organism evidence="8 9">
    <name type="scientific">Enterospora canceri</name>
    <dbReference type="NCBI Taxonomy" id="1081671"/>
    <lineage>
        <taxon>Eukaryota</taxon>
        <taxon>Fungi</taxon>
        <taxon>Fungi incertae sedis</taxon>
        <taxon>Microsporidia</taxon>
        <taxon>Enterocytozoonidae</taxon>
        <taxon>Enterospora</taxon>
    </lineage>
</organism>
<gene>
    <name evidence="8" type="ORF">ECANGB1_2508</name>
</gene>
<dbReference type="InterPro" id="IPR013843">
    <property type="entry name" value="Ribosomal_eS4_N"/>
</dbReference>
<evidence type="ECO:0000256" key="2">
    <source>
        <dbReference type="ARBA" id="ARBA00022730"/>
    </source>
</evidence>
<evidence type="ECO:0000256" key="4">
    <source>
        <dbReference type="ARBA" id="ARBA00022980"/>
    </source>
</evidence>
<dbReference type="PANTHER" id="PTHR11581:SF0">
    <property type="entry name" value="SMALL RIBOSOMAL SUBUNIT PROTEIN ES4"/>
    <property type="match status" value="1"/>
</dbReference>
<dbReference type="Gene3D" id="2.30.30.30">
    <property type="match status" value="1"/>
</dbReference>
<dbReference type="Proteomes" id="UP000192639">
    <property type="component" value="Unassembled WGS sequence"/>
</dbReference>
<keyword evidence="3 6" id="KW-0694">RNA-binding</keyword>
<evidence type="ECO:0000256" key="6">
    <source>
        <dbReference type="PROSITE-ProRule" id="PRU00182"/>
    </source>
</evidence>
<evidence type="ECO:0000313" key="8">
    <source>
        <dbReference type="EMBL" id="ORD95127.1"/>
    </source>
</evidence>
<dbReference type="Pfam" id="PF16121">
    <property type="entry name" value="40S_S4_C"/>
    <property type="match status" value="1"/>
</dbReference>
<dbReference type="CDD" id="cd06087">
    <property type="entry name" value="KOW_RPS4"/>
    <property type="match status" value="1"/>
</dbReference>
<comment type="similarity">
    <text evidence="1">Belongs to the eukaryotic ribosomal protein eS4 family.</text>
</comment>
<reference evidence="8 9" key="1">
    <citation type="journal article" date="2017" name="Environ. Microbiol.">
        <title>Decay of the glycolytic pathway and adaptation to intranuclear parasitism within Enterocytozoonidae microsporidia.</title>
        <authorList>
            <person name="Wiredu Boakye D."/>
            <person name="Jaroenlak P."/>
            <person name="Prachumwat A."/>
            <person name="Williams T.A."/>
            <person name="Bateman K.S."/>
            <person name="Itsathitphaisarn O."/>
            <person name="Sritunyalucksana K."/>
            <person name="Paszkiewicz K.H."/>
            <person name="Moore K.A."/>
            <person name="Stentiford G.D."/>
            <person name="Williams B.A."/>
        </authorList>
    </citation>
    <scope>NUCLEOTIDE SEQUENCE [LARGE SCALE GENOMIC DNA]</scope>
    <source>
        <strain evidence="8 9">GB1</strain>
    </source>
</reference>
<dbReference type="GO" id="GO:0006412">
    <property type="term" value="P:translation"/>
    <property type="evidence" value="ECO:0007669"/>
    <property type="project" value="InterPro"/>
</dbReference>
<dbReference type="AlphaFoldDB" id="A0A1Y1S9H5"/>
<dbReference type="Gene3D" id="2.40.50.740">
    <property type="match status" value="1"/>
</dbReference>
<dbReference type="InterPro" id="IPR014722">
    <property type="entry name" value="Rib_uL2_dom2"/>
</dbReference>
<sequence length="271" mass="30641">MPSGGHRHLKRLAAPTKWGLTKSIGKYAIRPLPGTHCKELSIPMHYILTKFLKLAHTSKEVHYIIENGLVVVNHKRILNHKSVVGLFDVISVLKSNEHYRLILGVNRKFKLQKVSSEEAKYRLSKVKSKGFDKIKLGEKEVEVPMTRTTCGYNFRLADPSIDLNNTVKIDIVGNKLIESYKFEKGSIVFIYSGSNTGRVGTIKSMEKQPDGKTLIQLVDGNMKHFSTLMTSAMVIGKDEKTFITLDEEKGIKLTEYEKSNLKYETSQVAEE</sequence>
<dbReference type="InterPro" id="IPR038237">
    <property type="entry name" value="Ribosomal_eS4_central_sf"/>
</dbReference>
<dbReference type="EMBL" id="LWDP01000002">
    <property type="protein sequence ID" value="ORD95127.1"/>
    <property type="molecule type" value="Genomic_DNA"/>
</dbReference>
<dbReference type="SMART" id="SM00739">
    <property type="entry name" value="KOW"/>
    <property type="match status" value="1"/>
</dbReference>
<keyword evidence="5" id="KW-0687">Ribonucleoprotein</keyword>
<dbReference type="InterPro" id="IPR000876">
    <property type="entry name" value="Ribosomal_eS4"/>
</dbReference>
<evidence type="ECO:0000259" key="7">
    <source>
        <dbReference type="SMART" id="SM00739"/>
    </source>
</evidence>
<keyword evidence="2 6" id="KW-0699">rRNA-binding</keyword>
<proteinExistence type="inferred from homology"/>
<dbReference type="PROSITE" id="PS00528">
    <property type="entry name" value="RIBOSOMAL_S4E"/>
    <property type="match status" value="1"/>
</dbReference>
<dbReference type="InterPro" id="IPR032277">
    <property type="entry name" value="Ribosomal_eS4_C"/>
</dbReference>
<dbReference type="InterPro" id="IPR018199">
    <property type="entry name" value="Ribosomal_eS4_N_CS"/>
</dbReference>
<dbReference type="VEuPathDB" id="MicrosporidiaDB:ECANGB1_2508"/>
<dbReference type="PROSITE" id="PS50889">
    <property type="entry name" value="S4"/>
    <property type="match status" value="1"/>
</dbReference>
<comment type="caution">
    <text evidence="8">The sequence shown here is derived from an EMBL/GenBank/DDBJ whole genome shotgun (WGS) entry which is preliminary data.</text>
</comment>
<dbReference type="GO" id="GO:0022627">
    <property type="term" value="C:cytosolic small ribosomal subunit"/>
    <property type="evidence" value="ECO:0007669"/>
    <property type="project" value="TreeGrafter"/>
</dbReference>
<dbReference type="PANTHER" id="PTHR11581">
    <property type="entry name" value="30S/40S RIBOSOMAL PROTEIN S4"/>
    <property type="match status" value="1"/>
</dbReference>
<dbReference type="OrthoDB" id="1109245at2759"/>
<keyword evidence="9" id="KW-1185">Reference proteome</keyword>
<dbReference type="Pfam" id="PF08071">
    <property type="entry name" value="RS4NT"/>
    <property type="match status" value="1"/>
</dbReference>
<dbReference type="GO" id="GO:0019843">
    <property type="term" value="F:rRNA binding"/>
    <property type="evidence" value="ECO:0007669"/>
    <property type="project" value="UniProtKB-KW"/>
</dbReference>
<evidence type="ECO:0000256" key="3">
    <source>
        <dbReference type="ARBA" id="ARBA00022884"/>
    </source>
</evidence>
<accession>A0A1Y1S9H5</accession>
<dbReference type="InterPro" id="IPR005824">
    <property type="entry name" value="KOW"/>
</dbReference>
<keyword evidence="4" id="KW-0689">Ribosomal protein</keyword>
<dbReference type="InterPro" id="IPR036986">
    <property type="entry name" value="S4_RNA-bd_sf"/>
</dbReference>
<dbReference type="InterPro" id="IPR041982">
    <property type="entry name" value="Ribosomal_eS4_KOW"/>
</dbReference>
<dbReference type="Gene3D" id="3.10.290.10">
    <property type="entry name" value="RNA-binding S4 domain"/>
    <property type="match status" value="1"/>
</dbReference>
<protein>
    <submittedName>
        <fullName evidence="8">Ribosomal prt S4</fullName>
    </submittedName>
</protein>
<dbReference type="Pfam" id="PF00900">
    <property type="entry name" value="Ribosomal_S4e"/>
    <property type="match status" value="1"/>
</dbReference>
<feature type="domain" description="KOW" evidence="7">
    <location>
        <begin position="181"/>
        <end position="208"/>
    </location>
</feature>
<dbReference type="InterPro" id="IPR013845">
    <property type="entry name" value="Ribosomal_eS4_central_region"/>
</dbReference>
<evidence type="ECO:0000256" key="5">
    <source>
        <dbReference type="ARBA" id="ARBA00023274"/>
    </source>
</evidence>
<dbReference type="GO" id="GO:0003735">
    <property type="term" value="F:structural constituent of ribosome"/>
    <property type="evidence" value="ECO:0007669"/>
    <property type="project" value="InterPro"/>
</dbReference>